<dbReference type="Proteomes" id="UP000694425">
    <property type="component" value="Unplaced"/>
</dbReference>
<sequence>MLGFDCNFLKTRYINQLWKSVLIAVWMCLIIVKYFFKNFLFYFRYVMFHKPWHWSHSSAVKMKLVVFLNMNVNFKCI</sequence>
<keyword evidence="1" id="KW-0472">Membrane</keyword>
<keyword evidence="1" id="KW-0812">Transmembrane</keyword>
<keyword evidence="1" id="KW-1133">Transmembrane helix</keyword>
<reference evidence="2" key="1">
    <citation type="submission" date="2025-08" db="UniProtKB">
        <authorList>
            <consortium name="Ensembl"/>
        </authorList>
    </citation>
    <scope>IDENTIFICATION</scope>
</reference>
<keyword evidence="3" id="KW-1185">Reference proteome</keyword>
<name>A0A8C7EU92_NEOVI</name>
<evidence type="ECO:0000313" key="3">
    <source>
        <dbReference type="Proteomes" id="UP000694425"/>
    </source>
</evidence>
<proteinExistence type="predicted"/>
<dbReference type="Ensembl" id="ENSNVIT00000027248.1">
    <property type="protein sequence ID" value="ENSNVIP00000023448.1"/>
    <property type="gene ID" value="ENSNVIG00000018254.1"/>
</dbReference>
<organism evidence="2 3">
    <name type="scientific">Neovison vison</name>
    <name type="common">American mink</name>
    <name type="synonym">Mustela vison</name>
    <dbReference type="NCBI Taxonomy" id="452646"/>
    <lineage>
        <taxon>Eukaryota</taxon>
        <taxon>Metazoa</taxon>
        <taxon>Chordata</taxon>
        <taxon>Craniata</taxon>
        <taxon>Vertebrata</taxon>
        <taxon>Euteleostomi</taxon>
        <taxon>Mammalia</taxon>
        <taxon>Eutheria</taxon>
        <taxon>Laurasiatheria</taxon>
        <taxon>Carnivora</taxon>
        <taxon>Caniformia</taxon>
        <taxon>Musteloidea</taxon>
        <taxon>Mustelidae</taxon>
        <taxon>Mustelinae</taxon>
        <taxon>Neogale</taxon>
    </lineage>
</organism>
<accession>A0A8C7EU92</accession>
<dbReference type="AlphaFoldDB" id="A0A8C7EU92"/>
<reference evidence="2" key="2">
    <citation type="submission" date="2025-09" db="UniProtKB">
        <authorList>
            <consortium name="Ensembl"/>
        </authorList>
    </citation>
    <scope>IDENTIFICATION</scope>
</reference>
<feature type="transmembrane region" description="Helical" evidence="1">
    <location>
        <begin position="17"/>
        <end position="36"/>
    </location>
</feature>
<evidence type="ECO:0000313" key="2">
    <source>
        <dbReference type="Ensembl" id="ENSNVIP00000023448.1"/>
    </source>
</evidence>
<protein>
    <submittedName>
        <fullName evidence="2">Uncharacterized protein</fullName>
    </submittedName>
</protein>
<evidence type="ECO:0000256" key="1">
    <source>
        <dbReference type="SAM" id="Phobius"/>
    </source>
</evidence>